<keyword evidence="3 5" id="KW-1133">Transmembrane helix</keyword>
<comment type="subcellular location">
    <subcellularLocation>
        <location evidence="1">Membrane</location>
        <topology evidence="1">Multi-pass membrane protein</topology>
    </subcellularLocation>
</comment>
<name>A0A3M0G9I2_9ACTN</name>
<sequence length="432" mass="46436">MHGPPNGGSDVRDITTLTATLTRYARQSLGLQQPRRVLVTTTVRLTTAAVLAYLITVWLITGPVDLTCALTALLVTQTSARSSLRMGVVRVGAVLTGVLVAIGVSTWVGLTWWSLAVVIALSLVLAAFLRLGDQALETPISAMLILAVGGQEIAAETRVFTTLIGAGVGMSFNLLLPPRLPVGTAVRQVRDVAIAEAGSLREAGWSMMQRPVTRGEVATWLDTVRDISGIARLAHGTVSTIEELRHLNTRSPSTPRVEPILRSGLDALERSLYAVRGLYFLMHEEAPEISTLDDGYGDDVRFAFAVLLEHVADSVESFGALVQADAEGSDDQVNESLATSLDASGEAMAILTELLMVDPRDETSLWLLRGSILVAVRQAVEPLRLQDRARLRTERDSRRKMSRPVGVVARGVAHHGNRLRRRASGAGRGGPP</sequence>
<protein>
    <submittedName>
        <fullName evidence="7">FUSC family protein</fullName>
    </submittedName>
</protein>
<dbReference type="InterPro" id="IPR049453">
    <property type="entry name" value="Memb_transporter_dom"/>
</dbReference>
<evidence type="ECO:0000313" key="7">
    <source>
        <dbReference type="EMBL" id="RMB57769.1"/>
    </source>
</evidence>
<proteinExistence type="predicted"/>
<feature type="transmembrane region" description="Helical" evidence="5">
    <location>
        <begin position="87"/>
        <end position="104"/>
    </location>
</feature>
<feature type="domain" description="Integral membrane bound transporter" evidence="6">
    <location>
        <begin position="66"/>
        <end position="170"/>
    </location>
</feature>
<evidence type="ECO:0000313" key="8">
    <source>
        <dbReference type="Proteomes" id="UP000275256"/>
    </source>
</evidence>
<feature type="transmembrane region" description="Helical" evidence="5">
    <location>
        <begin position="110"/>
        <end position="129"/>
    </location>
</feature>
<evidence type="ECO:0000256" key="5">
    <source>
        <dbReference type="SAM" id="Phobius"/>
    </source>
</evidence>
<organism evidence="7 8">
    <name type="scientific">Tessaracoccus antarcticus</name>
    <dbReference type="NCBI Taxonomy" id="2479848"/>
    <lineage>
        <taxon>Bacteria</taxon>
        <taxon>Bacillati</taxon>
        <taxon>Actinomycetota</taxon>
        <taxon>Actinomycetes</taxon>
        <taxon>Propionibacteriales</taxon>
        <taxon>Propionibacteriaceae</taxon>
        <taxon>Tessaracoccus</taxon>
    </lineage>
</organism>
<dbReference type="Proteomes" id="UP000275256">
    <property type="component" value="Unassembled WGS sequence"/>
</dbReference>
<gene>
    <name evidence="7" type="ORF">EAX62_14985</name>
</gene>
<evidence type="ECO:0000256" key="1">
    <source>
        <dbReference type="ARBA" id="ARBA00004141"/>
    </source>
</evidence>
<dbReference type="EMBL" id="REFW01000005">
    <property type="protein sequence ID" value="RMB57769.1"/>
    <property type="molecule type" value="Genomic_DNA"/>
</dbReference>
<evidence type="ECO:0000259" key="6">
    <source>
        <dbReference type="Pfam" id="PF13515"/>
    </source>
</evidence>
<keyword evidence="2 5" id="KW-0812">Transmembrane</keyword>
<dbReference type="GO" id="GO:0016020">
    <property type="term" value="C:membrane"/>
    <property type="evidence" value="ECO:0007669"/>
    <property type="project" value="UniProtKB-SubCell"/>
</dbReference>
<keyword evidence="4 5" id="KW-0472">Membrane</keyword>
<evidence type="ECO:0000256" key="2">
    <source>
        <dbReference type="ARBA" id="ARBA00022692"/>
    </source>
</evidence>
<comment type="caution">
    <text evidence="7">The sequence shown here is derived from an EMBL/GenBank/DDBJ whole genome shotgun (WGS) entry which is preliminary data.</text>
</comment>
<evidence type="ECO:0000256" key="4">
    <source>
        <dbReference type="ARBA" id="ARBA00023136"/>
    </source>
</evidence>
<keyword evidence="8" id="KW-1185">Reference proteome</keyword>
<dbReference type="AlphaFoldDB" id="A0A3M0G9I2"/>
<evidence type="ECO:0000256" key="3">
    <source>
        <dbReference type="ARBA" id="ARBA00022989"/>
    </source>
</evidence>
<accession>A0A3M0G9I2</accession>
<reference evidence="7 8" key="1">
    <citation type="submission" date="2018-10" db="EMBL/GenBank/DDBJ databases">
        <title>Tessaracoccus antarcticuss sp. nov., isolated from sediment.</title>
        <authorList>
            <person name="Zhou L.Y."/>
            <person name="Du Z.J."/>
        </authorList>
    </citation>
    <scope>NUCLEOTIDE SEQUENCE [LARGE SCALE GENOMIC DNA]</scope>
    <source>
        <strain evidence="7 8">JDX10</strain>
    </source>
</reference>
<feature type="transmembrane region" description="Helical" evidence="5">
    <location>
        <begin position="50"/>
        <end position="75"/>
    </location>
</feature>
<dbReference type="Pfam" id="PF13515">
    <property type="entry name" value="FUSC_2"/>
    <property type="match status" value="1"/>
</dbReference>